<geneLocation type="plasmid" evidence="1 2">
    <name>unnamed1</name>
</geneLocation>
<dbReference type="EMBL" id="CP132315">
    <property type="protein sequence ID" value="WLS05666.1"/>
    <property type="molecule type" value="Genomic_DNA"/>
</dbReference>
<keyword evidence="2" id="KW-1185">Reference proteome</keyword>
<gene>
    <name evidence="1" type="ORF">Q9315_17445</name>
</gene>
<organism evidence="1 2">
    <name type="scientific">Shinella oryzae</name>
    <dbReference type="NCBI Taxonomy" id="2871820"/>
    <lineage>
        <taxon>Bacteria</taxon>
        <taxon>Pseudomonadati</taxon>
        <taxon>Pseudomonadota</taxon>
        <taxon>Alphaproteobacteria</taxon>
        <taxon>Hyphomicrobiales</taxon>
        <taxon>Rhizobiaceae</taxon>
        <taxon>Shinella</taxon>
    </lineage>
</organism>
<accession>A0ABY9KB36</accession>
<sequence>MDVVEIADLTEWDANDLGNLNLAVPLFAESLPFVLFPAPGARPVVTEKMAATINDVLALAPNELQRVKEMLWDEANFAFQVADYGVEPEGDETPLEAHLREFAITTPDDAYEKSTVREVHIFDEFAGRFAEIKVYTGAENSISVIVKNGRIIDWDNDGTYLGWFDEDEQSAAKKRRDVLA</sequence>
<proteinExistence type="predicted"/>
<reference evidence="1 2" key="1">
    <citation type="submission" date="2023-08" db="EMBL/GenBank/DDBJ databases">
        <title>Pathogen: clinical or host-associated sample.</title>
        <authorList>
            <person name="Hergert J."/>
            <person name="Casey R."/>
            <person name="Wagner J."/>
            <person name="Young E.L."/>
            <person name="Oakeson K.F."/>
        </authorList>
    </citation>
    <scope>NUCLEOTIDE SEQUENCE [LARGE SCALE GENOMIC DNA]</scope>
    <source>
        <strain evidence="1 2">UPHL-collab-2</strain>
        <plasmid evidence="1 2">unnamed1</plasmid>
    </source>
</reference>
<dbReference type="RefSeq" id="WP_306162107.1">
    <property type="nucleotide sequence ID" value="NZ_CP132315.1"/>
</dbReference>
<keyword evidence="1" id="KW-0614">Plasmid</keyword>
<evidence type="ECO:0000313" key="2">
    <source>
        <dbReference type="Proteomes" id="UP001225788"/>
    </source>
</evidence>
<evidence type="ECO:0008006" key="3">
    <source>
        <dbReference type="Google" id="ProtNLM"/>
    </source>
</evidence>
<protein>
    <recommendedName>
        <fullName evidence="3">DUF2262 domain-containing protein</fullName>
    </recommendedName>
</protein>
<dbReference type="Proteomes" id="UP001225788">
    <property type="component" value="Plasmid unnamed1"/>
</dbReference>
<name>A0ABY9KB36_9HYPH</name>
<evidence type="ECO:0000313" key="1">
    <source>
        <dbReference type="EMBL" id="WLS05666.1"/>
    </source>
</evidence>